<dbReference type="InterPro" id="IPR036291">
    <property type="entry name" value="NAD(P)-bd_dom_sf"/>
</dbReference>
<feature type="domain" description="Alcohol dehydrogenase-like N-terminal" evidence="7">
    <location>
        <begin position="26"/>
        <end position="137"/>
    </location>
</feature>
<keyword evidence="3 5" id="KW-0862">Zinc</keyword>
<dbReference type="SUPFAM" id="SSF51735">
    <property type="entry name" value="NAD(P)-binding Rossmann-fold domains"/>
    <property type="match status" value="1"/>
</dbReference>
<dbReference type="InterPro" id="IPR013149">
    <property type="entry name" value="ADH-like_C"/>
</dbReference>
<dbReference type="Gene3D" id="3.40.50.720">
    <property type="entry name" value="NAD(P)-binding Rossmann-like Domain"/>
    <property type="match status" value="1"/>
</dbReference>
<name>A0ABS2RGL8_9ACTN</name>
<feature type="domain" description="Alcohol dehydrogenase-like C-terminal" evidence="6">
    <location>
        <begin position="177"/>
        <end position="303"/>
    </location>
</feature>
<dbReference type="EMBL" id="JAFBCF010000001">
    <property type="protein sequence ID" value="MBM7797682.1"/>
    <property type="molecule type" value="Genomic_DNA"/>
</dbReference>
<dbReference type="Gene3D" id="3.90.180.10">
    <property type="entry name" value="Medium-chain alcohol dehydrogenases, catalytic domain"/>
    <property type="match status" value="1"/>
</dbReference>
<dbReference type="Proteomes" id="UP000704762">
    <property type="component" value="Unassembled WGS sequence"/>
</dbReference>
<evidence type="ECO:0000259" key="6">
    <source>
        <dbReference type="Pfam" id="PF00107"/>
    </source>
</evidence>
<dbReference type="PROSITE" id="PS00059">
    <property type="entry name" value="ADH_ZINC"/>
    <property type="match status" value="1"/>
</dbReference>
<proteinExistence type="inferred from homology"/>
<dbReference type="Pfam" id="PF00107">
    <property type="entry name" value="ADH_zinc_N"/>
    <property type="match status" value="1"/>
</dbReference>
<reference evidence="8 9" key="1">
    <citation type="submission" date="2021-01" db="EMBL/GenBank/DDBJ databases">
        <title>Sequencing the genomes of 1000 actinobacteria strains.</title>
        <authorList>
            <person name="Klenk H.-P."/>
        </authorList>
    </citation>
    <scope>NUCLEOTIDE SEQUENCE [LARGE SCALE GENOMIC DNA]</scope>
    <source>
        <strain evidence="8 9">DSM 18662</strain>
    </source>
</reference>
<keyword evidence="4" id="KW-0560">Oxidoreductase</keyword>
<comment type="caution">
    <text evidence="8">The sequence shown here is derived from an EMBL/GenBank/DDBJ whole genome shotgun (WGS) entry which is preliminary data.</text>
</comment>
<evidence type="ECO:0000256" key="5">
    <source>
        <dbReference type="RuleBase" id="RU361277"/>
    </source>
</evidence>
<gene>
    <name evidence="8" type="ORF">JOE57_000603</name>
</gene>
<evidence type="ECO:0000256" key="1">
    <source>
        <dbReference type="ARBA" id="ARBA00001947"/>
    </source>
</evidence>
<comment type="cofactor">
    <cofactor evidence="1 5">
        <name>Zn(2+)</name>
        <dbReference type="ChEBI" id="CHEBI:29105"/>
    </cofactor>
</comment>
<dbReference type="InterPro" id="IPR050129">
    <property type="entry name" value="Zn_alcohol_dh"/>
</dbReference>
<dbReference type="Pfam" id="PF08240">
    <property type="entry name" value="ADH_N"/>
    <property type="match status" value="1"/>
</dbReference>
<dbReference type="PANTHER" id="PTHR43401:SF2">
    <property type="entry name" value="L-THREONINE 3-DEHYDROGENASE"/>
    <property type="match status" value="1"/>
</dbReference>
<evidence type="ECO:0000256" key="2">
    <source>
        <dbReference type="ARBA" id="ARBA00022723"/>
    </source>
</evidence>
<organism evidence="8 9">
    <name type="scientific">Microlunatus panaciterrae</name>
    <dbReference type="NCBI Taxonomy" id="400768"/>
    <lineage>
        <taxon>Bacteria</taxon>
        <taxon>Bacillati</taxon>
        <taxon>Actinomycetota</taxon>
        <taxon>Actinomycetes</taxon>
        <taxon>Propionibacteriales</taxon>
        <taxon>Propionibacteriaceae</taxon>
        <taxon>Microlunatus</taxon>
    </lineage>
</organism>
<dbReference type="InterPro" id="IPR013154">
    <property type="entry name" value="ADH-like_N"/>
</dbReference>
<evidence type="ECO:0000313" key="9">
    <source>
        <dbReference type="Proteomes" id="UP000704762"/>
    </source>
</evidence>
<keyword evidence="9" id="KW-1185">Reference proteome</keyword>
<accession>A0ABS2RGL8</accession>
<evidence type="ECO:0000256" key="4">
    <source>
        <dbReference type="ARBA" id="ARBA00023002"/>
    </source>
</evidence>
<evidence type="ECO:0000256" key="3">
    <source>
        <dbReference type="ARBA" id="ARBA00022833"/>
    </source>
</evidence>
<evidence type="ECO:0000259" key="7">
    <source>
        <dbReference type="Pfam" id="PF08240"/>
    </source>
</evidence>
<dbReference type="SUPFAM" id="SSF50129">
    <property type="entry name" value="GroES-like"/>
    <property type="match status" value="1"/>
</dbReference>
<dbReference type="InterPro" id="IPR011032">
    <property type="entry name" value="GroES-like_sf"/>
</dbReference>
<sequence length="357" mass="37369">MADMRGLVLAAAGRFEVRDVAEPEPGPNDALVAVTHSGICGSELGGFRGDDGLRHPGLIFGHEFVGRVVDYGSAVASGSRLPIGTMVTANPLRPCGRCRLCRWGHENVCTERELLGAHVHGSNAELVVVPASALLSLEAAPEPLAGVFTEPAACAWRAVRRTQVRPGGTALVIGAGPIGLLVIEVLRLHGVESVWFTETVAGRVSAAEASGGRLLSAEPAQLLESLLAETSGLGVDAVFDAVGTQQTRASATACARPGGDVMFVGLHEPDAVLPVRQLIRREINCQTSFAYSGRDFAETLALLCSGQLRFRGEVVQADLAEGQLWYERLLGGSAVGKVLLSPEPSLAQSRATTELVG</sequence>
<dbReference type="InterPro" id="IPR002328">
    <property type="entry name" value="ADH_Zn_CS"/>
</dbReference>
<dbReference type="PANTHER" id="PTHR43401">
    <property type="entry name" value="L-THREONINE 3-DEHYDROGENASE"/>
    <property type="match status" value="1"/>
</dbReference>
<dbReference type="RefSeq" id="WP_204916328.1">
    <property type="nucleotide sequence ID" value="NZ_BAAAQP010000011.1"/>
</dbReference>
<protein>
    <submittedName>
        <fullName evidence="8">Threonine dehydrogenase-like Zn-dependent dehydrogenase</fullName>
    </submittedName>
</protein>
<comment type="similarity">
    <text evidence="5">Belongs to the zinc-containing alcohol dehydrogenase family.</text>
</comment>
<keyword evidence="2 5" id="KW-0479">Metal-binding</keyword>
<evidence type="ECO:0000313" key="8">
    <source>
        <dbReference type="EMBL" id="MBM7797682.1"/>
    </source>
</evidence>